<sequence length="127" mass="13754">MRFNLGVGFLLFVTGTFADMVPGDYTCWNGKCAGKCNPIDGGRDGTVTDSIIHHGDNWCYLQAGRDENMVNEPRKCSPALGITTKVLVDAQVRTPNESLLVLKGYIVHGASKRSEILALAKPFLGNP</sequence>
<reference evidence="1 2" key="1">
    <citation type="submission" date="2020-01" db="EMBL/GenBank/DDBJ databases">
        <title>Aspergillus terreus IFO 6365 whole genome shotgun sequence.</title>
        <authorList>
            <person name="Kanamasa S."/>
            <person name="Takahashi H."/>
        </authorList>
    </citation>
    <scope>NUCLEOTIDE SEQUENCE [LARGE SCALE GENOMIC DNA]</scope>
    <source>
        <strain evidence="1 2">IFO 6365</strain>
    </source>
</reference>
<evidence type="ECO:0000313" key="1">
    <source>
        <dbReference type="EMBL" id="GFF12890.1"/>
    </source>
</evidence>
<proteinExistence type="predicted"/>
<gene>
    <name evidence="1" type="ORF">ATEIFO6365_0001111400</name>
</gene>
<protein>
    <submittedName>
        <fullName evidence="1">Uncharacterized protein</fullName>
    </submittedName>
</protein>
<keyword evidence="2" id="KW-1185">Reference proteome</keyword>
<accession>A0A5M3YN91</accession>
<evidence type="ECO:0000313" key="2">
    <source>
        <dbReference type="Proteomes" id="UP000452235"/>
    </source>
</evidence>
<comment type="caution">
    <text evidence="1">The sequence shown here is derived from an EMBL/GenBank/DDBJ whole genome shotgun (WGS) entry which is preliminary data.</text>
</comment>
<name>A0A5M3YN91_ASPTE</name>
<dbReference type="OrthoDB" id="4481337at2759"/>
<organism evidence="1 2">
    <name type="scientific">Aspergillus terreus</name>
    <dbReference type="NCBI Taxonomy" id="33178"/>
    <lineage>
        <taxon>Eukaryota</taxon>
        <taxon>Fungi</taxon>
        <taxon>Dikarya</taxon>
        <taxon>Ascomycota</taxon>
        <taxon>Pezizomycotina</taxon>
        <taxon>Eurotiomycetes</taxon>
        <taxon>Eurotiomycetidae</taxon>
        <taxon>Eurotiales</taxon>
        <taxon>Aspergillaceae</taxon>
        <taxon>Aspergillus</taxon>
        <taxon>Aspergillus subgen. Circumdati</taxon>
    </lineage>
</organism>
<dbReference type="EMBL" id="BLJY01000001">
    <property type="protein sequence ID" value="GFF12890.1"/>
    <property type="molecule type" value="Genomic_DNA"/>
</dbReference>
<dbReference type="AlphaFoldDB" id="A0A5M3YN91"/>
<dbReference type="VEuPathDB" id="FungiDB:ATEG_01889"/>
<dbReference type="Proteomes" id="UP000452235">
    <property type="component" value="Unassembled WGS sequence"/>
</dbReference>